<name>A0A3P7XVL1_HAEPC</name>
<dbReference type="Proteomes" id="UP000268014">
    <property type="component" value="Unassembled WGS sequence"/>
</dbReference>
<sequence length="106" mass="12181">MLSSYIFLAICSAQRFATIEELLAQPIPEEANKLTGKALVDYVNSRQSFFKAKYSPEAEQRLEHLMRPEFIKNVRALYNVTKAEKPILNDIIPESTHMADKRAHML</sequence>
<gene>
    <name evidence="1" type="ORF">HPLM_LOCUS6602</name>
</gene>
<dbReference type="AlphaFoldDB" id="A0A3P7XVL1"/>
<evidence type="ECO:0000313" key="1">
    <source>
        <dbReference type="EMBL" id="VDO29495.1"/>
    </source>
</evidence>
<evidence type="ECO:0000313" key="2">
    <source>
        <dbReference type="Proteomes" id="UP000268014"/>
    </source>
</evidence>
<keyword evidence="2" id="KW-1185">Reference proteome</keyword>
<protein>
    <submittedName>
        <fullName evidence="1">Uncharacterized protein</fullName>
    </submittedName>
</protein>
<dbReference type="OrthoDB" id="640249at2759"/>
<organism evidence="1 2">
    <name type="scientific">Haemonchus placei</name>
    <name type="common">Barber's pole worm</name>
    <dbReference type="NCBI Taxonomy" id="6290"/>
    <lineage>
        <taxon>Eukaryota</taxon>
        <taxon>Metazoa</taxon>
        <taxon>Ecdysozoa</taxon>
        <taxon>Nematoda</taxon>
        <taxon>Chromadorea</taxon>
        <taxon>Rhabditida</taxon>
        <taxon>Rhabditina</taxon>
        <taxon>Rhabditomorpha</taxon>
        <taxon>Strongyloidea</taxon>
        <taxon>Trichostrongylidae</taxon>
        <taxon>Haemonchus</taxon>
    </lineage>
</organism>
<reference evidence="1 2" key="1">
    <citation type="submission" date="2018-11" db="EMBL/GenBank/DDBJ databases">
        <authorList>
            <consortium name="Pathogen Informatics"/>
        </authorList>
    </citation>
    <scope>NUCLEOTIDE SEQUENCE [LARGE SCALE GENOMIC DNA]</scope>
    <source>
        <strain evidence="1 2">MHpl1</strain>
    </source>
</reference>
<dbReference type="EMBL" id="UZAF01016517">
    <property type="protein sequence ID" value="VDO29495.1"/>
    <property type="molecule type" value="Genomic_DNA"/>
</dbReference>
<accession>A0A3P7XVL1</accession>
<proteinExistence type="predicted"/>